<dbReference type="PANTHER" id="PTHR15394:SF3">
    <property type="entry name" value="SERINE HYDROLASE RBBP9"/>
    <property type="match status" value="1"/>
</dbReference>
<evidence type="ECO:0000313" key="2">
    <source>
        <dbReference type="Proteomes" id="UP000035553"/>
    </source>
</evidence>
<protein>
    <recommendedName>
        <fullName evidence="3">Hydrolase</fullName>
    </recommendedName>
</protein>
<evidence type="ECO:0008006" key="3">
    <source>
        <dbReference type="Google" id="ProtNLM"/>
    </source>
</evidence>
<proteinExistence type="predicted"/>
<dbReference type="Gene3D" id="3.40.50.1820">
    <property type="entry name" value="alpha/beta hydrolase"/>
    <property type="match status" value="1"/>
</dbReference>
<dbReference type="EMBL" id="AFVQ02000011">
    <property type="protein sequence ID" value="KLI03783.1"/>
    <property type="molecule type" value="Genomic_DNA"/>
</dbReference>
<organism evidence="1 2">
    <name type="scientific">Sporolactobacillus inulinus CASD</name>
    <dbReference type="NCBI Taxonomy" id="1069536"/>
    <lineage>
        <taxon>Bacteria</taxon>
        <taxon>Bacillati</taxon>
        <taxon>Bacillota</taxon>
        <taxon>Bacilli</taxon>
        <taxon>Bacillales</taxon>
        <taxon>Sporolactobacillaceae</taxon>
        <taxon>Sporolactobacillus</taxon>
    </lineage>
</organism>
<comment type="caution">
    <text evidence="1">The sequence shown here is derived from an EMBL/GenBank/DDBJ whole genome shotgun (WGS) entry which is preliminary data.</text>
</comment>
<dbReference type="AlphaFoldDB" id="A0A0U1QSJ6"/>
<dbReference type="Proteomes" id="UP000035553">
    <property type="component" value="Unassembled WGS sequence"/>
</dbReference>
<name>A0A0U1QSJ6_9BACL</name>
<accession>A0A0U1QSJ6</accession>
<evidence type="ECO:0000313" key="1">
    <source>
        <dbReference type="EMBL" id="KLI03783.1"/>
    </source>
</evidence>
<dbReference type="InterPro" id="IPR010662">
    <property type="entry name" value="RBBP9/YdeN"/>
</dbReference>
<gene>
    <name evidence="1" type="ORF">SINU_00865</name>
</gene>
<dbReference type="SUPFAM" id="SSF53474">
    <property type="entry name" value="alpha/beta-Hydrolases"/>
    <property type="match status" value="1"/>
</dbReference>
<dbReference type="OrthoDB" id="9804993at2"/>
<dbReference type="Pfam" id="PF06821">
    <property type="entry name" value="Ser_hydrolase"/>
    <property type="match status" value="1"/>
</dbReference>
<dbReference type="RefSeq" id="WP_039746140.1">
    <property type="nucleotide sequence ID" value="NZ_AFVQ02000011.1"/>
</dbReference>
<dbReference type="PANTHER" id="PTHR15394">
    <property type="entry name" value="SERINE HYDROLASE RBBP9"/>
    <property type="match status" value="1"/>
</dbReference>
<dbReference type="GO" id="GO:0016787">
    <property type="term" value="F:hydrolase activity"/>
    <property type="evidence" value="ECO:0007669"/>
    <property type="project" value="InterPro"/>
</dbReference>
<keyword evidence="2" id="KW-1185">Reference proteome</keyword>
<dbReference type="InterPro" id="IPR029058">
    <property type="entry name" value="AB_hydrolase_fold"/>
</dbReference>
<sequence length="196" mass="22842">MDLVIEVHVMNYLVLHGLGGSKDGHWQEWLTESLRRKGKKVWFPQFSDWDRPIKSVWLKQLNRTIEQIPDEPLTVVAHSLGCILWIHHAAQRLSRRIDRVIMVCPPSPYHEKAEIQDFFPLPEAKQPLAAAAKKSLFVLSTNDPFLPQEDMAHFLSYHLPCFIIPEQGHINLDSGYGPWPWMLKLCLEDRMDWKNS</sequence>
<reference evidence="1 2" key="1">
    <citation type="journal article" date="2011" name="J. Bacteriol.">
        <title>Draft genome sequence of Sporolactobacillus inulinus strain CASD, an efficient D-lactic acid-producing bacterium with high-concentration lactate tolerance capability.</title>
        <authorList>
            <person name="Yu B."/>
            <person name="Su F."/>
            <person name="Wang L."/>
            <person name="Xu K."/>
            <person name="Zhao B."/>
            <person name="Xu P."/>
        </authorList>
    </citation>
    <scope>NUCLEOTIDE SEQUENCE [LARGE SCALE GENOMIC DNA]</scope>
    <source>
        <strain evidence="1 2">CASD</strain>
    </source>
</reference>